<dbReference type="GO" id="GO:0008758">
    <property type="term" value="F:UDP-2,3-diacylglucosamine hydrolase activity"/>
    <property type="evidence" value="ECO:0007669"/>
    <property type="project" value="TreeGrafter"/>
</dbReference>
<dbReference type="GO" id="GO:0016020">
    <property type="term" value="C:membrane"/>
    <property type="evidence" value="ECO:0007669"/>
    <property type="project" value="GOC"/>
</dbReference>
<evidence type="ECO:0000313" key="4">
    <source>
        <dbReference type="Proteomes" id="UP000502298"/>
    </source>
</evidence>
<dbReference type="KEGG" id="arca:HC352_08515"/>
<keyword evidence="4" id="KW-1185">Reference proteome</keyword>
<feature type="domain" description="Calcineurin-like phosphoesterase" evidence="2">
    <location>
        <begin position="50"/>
        <end position="241"/>
    </location>
</feature>
<accession>A0A6H2EN91</accession>
<dbReference type="GO" id="GO:0009245">
    <property type="term" value="P:lipid A biosynthetic process"/>
    <property type="evidence" value="ECO:0007669"/>
    <property type="project" value="TreeGrafter"/>
</dbReference>
<dbReference type="Pfam" id="PF00149">
    <property type="entry name" value="Metallophos"/>
    <property type="match status" value="1"/>
</dbReference>
<feature type="chain" id="PRO_5026080004" evidence="1">
    <location>
        <begin position="30"/>
        <end position="326"/>
    </location>
</feature>
<organism evidence="3 4">
    <name type="scientific">Arcanobacterium buesumense</name>
    <dbReference type="NCBI Taxonomy" id="2722751"/>
    <lineage>
        <taxon>Bacteria</taxon>
        <taxon>Bacillati</taxon>
        <taxon>Actinomycetota</taxon>
        <taxon>Actinomycetes</taxon>
        <taxon>Actinomycetales</taxon>
        <taxon>Actinomycetaceae</taxon>
        <taxon>Arcanobacterium</taxon>
    </lineage>
</organism>
<feature type="signal peptide" evidence="1">
    <location>
        <begin position="1"/>
        <end position="29"/>
    </location>
</feature>
<gene>
    <name evidence="3" type="ORF">HC352_08515</name>
</gene>
<dbReference type="InterPro" id="IPR051158">
    <property type="entry name" value="Metallophosphoesterase_sf"/>
</dbReference>
<dbReference type="InterPro" id="IPR004843">
    <property type="entry name" value="Calcineurin-like_PHP"/>
</dbReference>
<dbReference type="SUPFAM" id="SSF56300">
    <property type="entry name" value="Metallo-dependent phosphatases"/>
    <property type="match status" value="1"/>
</dbReference>
<evidence type="ECO:0000256" key="1">
    <source>
        <dbReference type="SAM" id="SignalP"/>
    </source>
</evidence>
<reference evidence="3 4" key="1">
    <citation type="submission" date="2020-03" db="EMBL/GenBank/DDBJ databases">
        <title>Complete genome of Arcanobacterium buesumensis sp. nov. strain 2701.</title>
        <authorList>
            <person name="Borowiak M."/>
            <person name="Alssahen M."/>
            <person name="Laemmler C."/>
            <person name="Malorny B."/>
            <person name="Hassan A."/>
            <person name="Prenger-Berninghoff E."/>
            <person name="Ploetz M."/>
            <person name="Abdulmawjood A."/>
        </authorList>
    </citation>
    <scope>NUCLEOTIDE SEQUENCE [LARGE SCALE GENOMIC DNA]</scope>
    <source>
        <strain evidence="3 4">2701</strain>
    </source>
</reference>
<name>A0A6H2EN91_9ACTO</name>
<evidence type="ECO:0000259" key="2">
    <source>
        <dbReference type="Pfam" id="PF00149"/>
    </source>
</evidence>
<dbReference type="RefSeq" id="WP_168918463.1">
    <property type="nucleotide sequence ID" value="NZ_CP050804.1"/>
</dbReference>
<dbReference type="InterPro" id="IPR029052">
    <property type="entry name" value="Metallo-depent_PP-like"/>
</dbReference>
<evidence type="ECO:0000313" key="3">
    <source>
        <dbReference type="EMBL" id="QJC22541.1"/>
    </source>
</evidence>
<dbReference type="AlphaFoldDB" id="A0A6H2EN91"/>
<dbReference type="PANTHER" id="PTHR31302">
    <property type="entry name" value="TRANSMEMBRANE PROTEIN WITH METALLOPHOSPHOESTERASE DOMAIN-RELATED"/>
    <property type="match status" value="1"/>
</dbReference>
<sequence>MKRFLSRACALTAVAGSATLLGSLCHAQAYTVRRRTVVVNQPKLAEATQLRILHISDPHLRAQQSRRRAFLKSLADLQPDFVVLTGDLISEDAAIGPLLNDFGPLLNIPGAFVFGSNDYFGPKLKNPLRYLWTHTGKDAHADDDSSRQVLATEDLRRGLGSGGWADLNNSRSRLTAGPWTLDLVGVNDPHIGLDRMPAPATFSIPESPYLRLGLAHAPYQRVLTAMADDDVDIIFAGHTHGGQVNLPGSHALVTNCDLPTHYANGLFEWPPPGRNTKQAQVIKGHGSVVLDEQMLVQISAGIGTSPYTPIRTFCAPEAIILDIIAV</sequence>
<dbReference type="Gene3D" id="3.60.21.10">
    <property type="match status" value="1"/>
</dbReference>
<dbReference type="EMBL" id="CP050804">
    <property type="protein sequence ID" value="QJC22541.1"/>
    <property type="molecule type" value="Genomic_DNA"/>
</dbReference>
<proteinExistence type="predicted"/>
<keyword evidence="1" id="KW-0732">Signal</keyword>
<dbReference type="PANTHER" id="PTHR31302:SF20">
    <property type="entry name" value="CONSERVED PROTEIN"/>
    <property type="match status" value="1"/>
</dbReference>
<protein>
    <submittedName>
        <fullName evidence="3">Metallophosphoesterase</fullName>
    </submittedName>
</protein>
<dbReference type="Proteomes" id="UP000502298">
    <property type="component" value="Chromosome"/>
</dbReference>